<proteinExistence type="predicted"/>
<dbReference type="EMBL" id="GEZM01041869">
    <property type="protein sequence ID" value="JAV80130.1"/>
    <property type="molecule type" value="Transcribed_RNA"/>
</dbReference>
<dbReference type="EMBL" id="GEZM01041878">
    <property type="protein sequence ID" value="JAV80120.1"/>
    <property type="molecule type" value="Transcribed_RNA"/>
</dbReference>
<dbReference type="EMBL" id="GEZM01041874">
    <property type="protein sequence ID" value="JAV80125.1"/>
    <property type="molecule type" value="Transcribed_RNA"/>
</dbReference>
<evidence type="ECO:0000313" key="2">
    <source>
        <dbReference type="EMBL" id="JAV80120.1"/>
    </source>
</evidence>
<dbReference type="EMBL" id="GEZM01041872">
    <property type="protein sequence ID" value="JAV80127.1"/>
    <property type="molecule type" value="Transcribed_RNA"/>
</dbReference>
<dbReference type="EMBL" id="GEZM01041870">
    <property type="protein sequence ID" value="JAV80129.1"/>
    <property type="molecule type" value="Transcribed_RNA"/>
</dbReference>
<dbReference type="EMBL" id="GEZM01041875">
    <property type="protein sequence ID" value="JAV80123.1"/>
    <property type="molecule type" value="Transcribed_RNA"/>
</dbReference>
<organism evidence="2">
    <name type="scientific">Photinus pyralis</name>
    <name type="common">Common eastern firefly</name>
    <name type="synonym">Lampyris pyralis</name>
    <dbReference type="NCBI Taxonomy" id="7054"/>
    <lineage>
        <taxon>Eukaryota</taxon>
        <taxon>Metazoa</taxon>
        <taxon>Ecdysozoa</taxon>
        <taxon>Arthropoda</taxon>
        <taxon>Hexapoda</taxon>
        <taxon>Insecta</taxon>
        <taxon>Pterygota</taxon>
        <taxon>Neoptera</taxon>
        <taxon>Endopterygota</taxon>
        <taxon>Coleoptera</taxon>
        <taxon>Polyphaga</taxon>
        <taxon>Elateriformia</taxon>
        <taxon>Elateroidea</taxon>
        <taxon>Lampyridae</taxon>
        <taxon>Lampyrinae</taxon>
        <taxon>Photinus</taxon>
    </lineage>
</organism>
<protein>
    <submittedName>
        <fullName evidence="2">Uncharacterized protein</fullName>
    </submittedName>
</protein>
<evidence type="ECO:0000256" key="1">
    <source>
        <dbReference type="SAM" id="MobiDB-lite"/>
    </source>
</evidence>
<feature type="compositionally biased region" description="Polar residues" evidence="1">
    <location>
        <begin position="17"/>
        <end position="27"/>
    </location>
</feature>
<accession>A0A1Y1M6B2</accession>
<reference evidence="2" key="1">
    <citation type="journal article" date="2016" name="Sci. Rep.">
        <title>Molecular characterization of firefly nuptial gifts: a multi-omics approach sheds light on postcopulatory sexual selection.</title>
        <authorList>
            <person name="Al-Wathiqui N."/>
            <person name="Fallon T.R."/>
            <person name="South A."/>
            <person name="Weng J.K."/>
            <person name="Lewis S.M."/>
        </authorList>
    </citation>
    <scope>NUCLEOTIDE SEQUENCE</scope>
</reference>
<feature type="region of interest" description="Disordered" evidence="1">
    <location>
        <begin position="1"/>
        <end position="91"/>
    </location>
</feature>
<dbReference type="EMBL" id="GEZM01041873">
    <property type="protein sequence ID" value="JAV80126.1"/>
    <property type="molecule type" value="Transcribed_RNA"/>
</dbReference>
<feature type="compositionally biased region" description="Basic and acidic residues" evidence="1">
    <location>
        <begin position="1"/>
        <end position="15"/>
    </location>
</feature>
<dbReference type="AlphaFoldDB" id="A0A1Y1M6B2"/>
<name>A0A1Y1M6B2_PHOPY</name>
<sequence length="102" mass="11584">MWEKTREDGTRKLKSDATPTLFSFSKQKQSRKPPTQRFLQPKNLRMPPIHRKLTKTESSSSHGVTETATEAPEPLNADIPKPSTSTADWSEEFIINKIDSSQ</sequence>
<feature type="compositionally biased region" description="Polar residues" evidence="1">
    <location>
        <begin position="56"/>
        <end position="68"/>
    </location>
</feature>